<evidence type="ECO:0000256" key="8">
    <source>
        <dbReference type="ARBA" id="ARBA00022927"/>
    </source>
</evidence>
<dbReference type="PANTHER" id="PTHR34982">
    <property type="entry name" value="YOP PROTEINS TRANSLOCATION PROTEIN L"/>
    <property type="match status" value="1"/>
</dbReference>
<keyword evidence="6" id="KW-0963">Cytoplasm</keyword>
<evidence type="ECO:0000256" key="9">
    <source>
        <dbReference type="ARBA" id="ARBA00023225"/>
    </source>
</evidence>
<dbReference type="InterPro" id="IPR051472">
    <property type="entry name" value="T3SS_Stator/FliH"/>
</dbReference>
<proteinExistence type="inferred from homology"/>
<organism evidence="11 12">
    <name type="scientific">Kineobactrum sediminis</name>
    <dbReference type="NCBI Taxonomy" id="1905677"/>
    <lineage>
        <taxon>Bacteria</taxon>
        <taxon>Pseudomonadati</taxon>
        <taxon>Pseudomonadota</taxon>
        <taxon>Gammaproteobacteria</taxon>
        <taxon>Cellvibrionales</taxon>
        <taxon>Halieaceae</taxon>
        <taxon>Kineobactrum</taxon>
    </lineage>
</organism>
<dbReference type="AlphaFoldDB" id="A0A2N5Y6D9"/>
<dbReference type="GO" id="GO:0003774">
    <property type="term" value="F:cytoskeletal motor activity"/>
    <property type="evidence" value="ECO:0007669"/>
    <property type="project" value="InterPro"/>
</dbReference>
<gene>
    <name evidence="11" type="ORF">CWI75_01060</name>
</gene>
<name>A0A2N5Y6D9_9GAMM</name>
<keyword evidence="11" id="KW-0282">Flagellum</keyword>
<reference evidence="12" key="1">
    <citation type="submission" date="2017-11" db="EMBL/GenBank/DDBJ databases">
        <title>The draft genome sequence of Chromatocurvus sp. F02.</title>
        <authorList>
            <person name="Du Z.-J."/>
            <person name="Chang Y.-Q."/>
        </authorList>
    </citation>
    <scope>NUCLEOTIDE SEQUENCE [LARGE SCALE GENOMIC DNA]</scope>
    <source>
        <strain evidence="12">F02</strain>
    </source>
</reference>
<dbReference type="PRINTS" id="PR01003">
    <property type="entry name" value="FLGFLIH"/>
</dbReference>
<keyword evidence="11" id="KW-0969">Cilium</keyword>
<evidence type="ECO:0000256" key="5">
    <source>
        <dbReference type="ARBA" id="ARBA00022448"/>
    </source>
</evidence>
<evidence type="ECO:0000256" key="2">
    <source>
        <dbReference type="ARBA" id="ARBA00004496"/>
    </source>
</evidence>
<protein>
    <recommendedName>
        <fullName evidence="4">Flagellar assembly protein FliH</fullName>
    </recommendedName>
</protein>
<keyword evidence="11" id="KW-0966">Cell projection</keyword>
<dbReference type="PANTHER" id="PTHR34982:SF1">
    <property type="entry name" value="FLAGELLAR ASSEMBLY PROTEIN FLIH"/>
    <property type="match status" value="1"/>
</dbReference>
<keyword evidence="12" id="KW-1185">Reference proteome</keyword>
<evidence type="ECO:0000313" key="12">
    <source>
        <dbReference type="Proteomes" id="UP000234845"/>
    </source>
</evidence>
<dbReference type="EMBL" id="PKLZ01000001">
    <property type="protein sequence ID" value="PLW83973.1"/>
    <property type="molecule type" value="Genomic_DNA"/>
</dbReference>
<evidence type="ECO:0000256" key="6">
    <source>
        <dbReference type="ARBA" id="ARBA00022490"/>
    </source>
</evidence>
<feature type="domain" description="Flagellar assembly protein FliH/Type III secretion system HrpE" evidence="10">
    <location>
        <begin position="108"/>
        <end position="229"/>
    </location>
</feature>
<accession>A0A2N5Y6D9</accession>
<dbReference type="GO" id="GO:0071973">
    <property type="term" value="P:bacterial-type flagellum-dependent cell motility"/>
    <property type="evidence" value="ECO:0007669"/>
    <property type="project" value="InterPro"/>
</dbReference>
<dbReference type="Proteomes" id="UP000234845">
    <property type="component" value="Unassembled WGS sequence"/>
</dbReference>
<sequence length="255" mass="28064">MLRRHRRKSWWRCAALPIRARLSWAARARNMSDILPRENLTDMDRWEFGDVTAEKPPKPADPKTSGGYLHSARALEALQKQAHDEAYARGLEEGRAAGRAEMIRKGAAVEALLGSMLQPLKDIDAEVEDELVQLTLAVARQVLHRELLLAPEQVIAAVREAMAELPSNSREIRLLLHPQDAALVREAIPVPAGPAGWRIEEDPGIARGGCKVFSANTLVDATLDSRMQAVAARVLGGDHFDNAAPTVPLSVERFT</sequence>
<evidence type="ECO:0000256" key="4">
    <source>
        <dbReference type="ARBA" id="ARBA00016507"/>
    </source>
</evidence>
<dbReference type="InterPro" id="IPR018035">
    <property type="entry name" value="Flagellar_FliH/T3SS_HrpE"/>
</dbReference>
<evidence type="ECO:0000256" key="7">
    <source>
        <dbReference type="ARBA" id="ARBA00022795"/>
    </source>
</evidence>
<keyword evidence="5" id="KW-0813">Transport</keyword>
<dbReference type="GO" id="GO:0015031">
    <property type="term" value="P:protein transport"/>
    <property type="evidence" value="ECO:0007669"/>
    <property type="project" value="UniProtKB-KW"/>
</dbReference>
<evidence type="ECO:0000313" key="11">
    <source>
        <dbReference type="EMBL" id="PLW83973.1"/>
    </source>
</evidence>
<comment type="subcellular location">
    <subcellularLocation>
        <location evidence="2">Cytoplasm</location>
    </subcellularLocation>
</comment>
<comment type="caution">
    <text evidence="11">The sequence shown here is derived from an EMBL/GenBank/DDBJ whole genome shotgun (WGS) entry which is preliminary data.</text>
</comment>
<dbReference type="GO" id="GO:0009288">
    <property type="term" value="C:bacterial-type flagellum"/>
    <property type="evidence" value="ECO:0007669"/>
    <property type="project" value="InterPro"/>
</dbReference>
<dbReference type="InterPro" id="IPR000563">
    <property type="entry name" value="Flag_FliH"/>
</dbReference>
<dbReference type="GO" id="GO:0005829">
    <property type="term" value="C:cytosol"/>
    <property type="evidence" value="ECO:0007669"/>
    <property type="project" value="TreeGrafter"/>
</dbReference>
<keyword evidence="8" id="KW-0653">Protein transport</keyword>
<dbReference type="GO" id="GO:0044781">
    <property type="term" value="P:bacterial-type flagellum organization"/>
    <property type="evidence" value="ECO:0007669"/>
    <property type="project" value="UniProtKB-KW"/>
</dbReference>
<comment type="similarity">
    <text evidence="3">Belongs to the FliH family.</text>
</comment>
<dbReference type="Pfam" id="PF02108">
    <property type="entry name" value="FliH"/>
    <property type="match status" value="1"/>
</dbReference>
<keyword evidence="9" id="KW-1006">Bacterial flagellum protein export</keyword>
<evidence type="ECO:0000256" key="3">
    <source>
        <dbReference type="ARBA" id="ARBA00006602"/>
    </source>
</evidence>
<comment type="function">
    <text evidence="1">Needed for flagellar regrowth and assembly.</text>
</comment>
<evidence type="ECO:0000256" key="1">
    <source>
        <dbReference type="ARBA" id="ARBA00003041"/>
    </source>
</evidence>
<evidence type="ECO:0000259" key="10">
    <source>
        <dbReference type="Pfam" id="PF02108"/>
    </source>
</evidence>
<keyword evidence="7" id="KW-1005">Bacterial flagellum biogenesis</keyword>